<evidence type="ECO:0000313" key="1">
    <source>
        <dbReference type="EMBL" id="KAJ8630060.1"/>
    </source>
</evidence>
<evidence type="ECO:0000313" key="2">
    <source>
        <dbReference type="Proteomes" id="UP001234297"/>
    </source>
</evidence>
<accession>A0ACC2L9D9</accession>
<proteinExistence type="predicted"/>
<comment type="caution">
    <text evidence="1">The sequence shown here is derived from an EMBL/GenBank/DDBJ whole genome shotgun (WGS) entry which is preliminary data.</text>
</comment>
<reference evidence="1 2" key="1">
    <citation type="journal article" date="2022" name="Hortic Res">
        <title>A haplotype resolved chromosomal level avocado genome allows analysis of novel avocado genes.</title>
        <authorList>
            <person name="Nath O."/>
            <person name="Fletcher S.J."/>
            <person name="Hayward A."/>
            <person name="Shaw L.M."/>
            <person name="Masouleh A.K."/>
            <person name="Furtado A."/>
            <person name="Henry R.J."/>
            <person name="Mitter N."/>
        </authorList>
    </citation>
    <scope>NUCLEOTIDE SEQUENCE [LARGE SCALE GENOMIC DNA]</scope>
    <source>
        <strain evidence="2">cv. Hass</strain>
    </source>
</reference>
<organism evidence="1 2">
    <name type="scientific">Persea americana</name>
    <name type="common">Avocado</name>
    <dbReference type="NCBI Taxonomy" id="3435"/>
    <lineage>
        <taxon>Eukaryota</taxon>
        <taxon>Viridiplantae</taxon>
        <taxon>Streptophyta</taxon>
        <taxon>Embryophyta</taxon>
        <taxon>Tracheophyta</taxon>
        <taxon>Spermatophyta</taxon>
        <taxon>Magnoliopsida</taxon>
        <taxon>Magnoliidae</taxon>
        <taxon>Laurales</taxon>
        <taxon>Lauraceae</taxon>
        <taxon>Persea</taxon>
    </lineage>
</organism>
<gene>
    <name evidence="1" type="ORF">MRB53_023383</name>
</gene>
<dbReference type="Proteomes" id="UP001234297">
    <property type="component" value="Chromosome 7"/>
</dbReference>
<dbReference type="EMBL" id="CM056815">
    <property type="protein sequence ID" value="KAJ8630060.1"/>
    <property type="molecule type" value="Genomic_DNA"/>
</dbReference>
<sequence>MNVAGWKQVVRKHCIGPLIPFLDSRLLTRPCFLLFGKRKYRALSQGNKNPLSLIHANLLLPPSFLSQNGRGGNDYLDFFPDSPFLACVFLRQSTARSYLSRSSSDVNEYDDISPSGPTYMNVCKVKGRLISHGDHYVKAAPLEIRFQGQTPLFPLIFGHKANGGTIVCCPNPNRYLSELCQLSNGEWFCKYTSQ</sequence>
<protein>
    <submittedName>
        <fullName evidence="1">Uncharacterized protein</fullName>
    </submittedName>
</protein>
<name>A0ACC2L9D9_PERAE</name>
<keyword evidence="2" id="KW-1185">Reference proteome</keyword>